<dbReference type="Pfam" id="PF02330">
    <property type="entry name" value="MAM33"/>
    <property type="match status" value="1"/>
</dbReference>
<dbReference type="EMBL" id="JBBNAE010000008">
    <property type="protein sequence ID" value="KAK9103782.1"/>
    <property type="molecule type" value="Genomic_DNA"/>
</dbReference>
<gene>
    <name evidence="1" type="ORF">Sjap_021036</name>
</gene>
<dbReference type="InterPro" id="IPR003428">
    <property type="entry name" value="MAM33"/>
</dbReference>
<evidence type="ECO:0008006" key="3">
    <source>
        <dbReference type="Google" id="ProtNLM"/>
    </source>
</evidence>
<dbReference type="Gene3D" id="3.10.280.10">
    <property type="entry name" value="Mitochondrial glycoprotein"/>
    <property type="match status" value="1"/>
</dbReference>
<protein>
    <recommendedName>
        <fullName evidence="3">Mitochondrial glycoprotein</fullName>
    </recommendedName>
</protein>
<dbReference type="GO" id="GO:0005759">
    <property type="term" value="C:mitochondrial matrix"/>
    <property type="evidence" value="ECO:0007669"/>
    <property type="project" value="InterPro"/>
</dbReference>
<dbReference type="InterPro" id="IPR036561">
    <property type="entry name" value="MAM33_sf"/>
</dbReference>
<evidence type="ECO:0000313" key="2">
    <source>
        <dbReference type="Proteomes" id="UP001417504"/>
    </source>
</evidence>
<reference evidence="1 2" key="1">
    <citation type="submission" date="2024-01" db="EMBL/GenBank/DDBJ databases">
        <title>Genome assemblies of Stephania.</title>
        <authorList>
            <person name="Yang L."/>
        </authorList>
    </citation>
    <scope>NUCLEOTIDE SEQUENCE [LARGE SCALE GENOMIC DNA]</scope>
    <source>
        <strain evidence="1">QJT</strain>
        <tissue evidence="1">Leaf</tissue>
    </source>
</reference>
<dbReference type="Proteomes" id="UP001417504">
    <property type="component" value="Unassembled WGS sequence"/>
</dbReference>
<accession>A0AAP0HZI2</accession>
<comment type="caution">
    <text evidence="1">The sequence shown here is derived from an EMBL/GenBank/DDBJ whole genome shotgun (WGS) entry which is preliminary data.</text>
</comment>
<sequence length="186" mass="21045">MDEGVNRCSEGKHVNSLSDARVSLSLGGFVVDWDHERFKDVILRRELESGEEIAVSALLEEEEEGLGDEEYPCRVLMKVCLKKPGLRSLLQFDCVSSSGESGPDFAVYNAYHLPPSMRSCCDSIYRGPSFRSLDSRLQAAFKEYLRAKGIGEELIGFLLQHLHRKENDQYVQWLGNLESMLLMEGH</sequence>
<dbReference type="PANTHER" id="PTHR10826:SF1">
    <property type="entry name" value="COMPLEMENT COMPONENT 1 Q SUBCOMPONENT-BINDING PROTEIN, MITOCHONDRIAL"/>
    <property type="match status" value="1"/>
</dbReference>
<dbReference type="PANTHER" id="PTHR10826">
    <property type="entry name" value="COMPLEMENT COMPONENT 1"/>
    <property type="match status" value="1"/>
</dbReference>
<organism evidence="1 2">
    <name type="scientific">Stephania japonica</name>
    <dbReference type="NCBI Taxonomy" id="461633"/>
    <lineage>
        <taxon>Eukaryota</taxon>
        <taxon>Viridiplantae</taxon>
        <taxon>Streptophyta</taxon>
        <taxon>Embryophyta</taxon>
        <taxon>Tracheophyta</taxon>
        <taxon>Spermatophyta</taxon>
        <taxon>Magnoliopsida</taxon>
        <taxon>Ranunculales</taxon>
        <taxon>Menispermaceae</taxon>
        <taxon>Menispermoideae</taxon>
        <taxon>Cissampelideae</taxon>
        <taxon>Stephania</taxon>
    </lineage>
</organism>
<name>A0AAP0HZI2_9MAGN</name>
<dbReference type="SUPFAM" id="SSF54529">
    <property type="entry name" value="Mitochondrial glycoprotein MAM33-like"/>
    <property type="match status" value="1"/>
</dbReference>
<evidence type="ECO:0000313" key="1">
    <source>
        <dbReference type="EMBL" id="KAK9103782.1"/>
    </source>
</evidence>
<keyword evidence="2" id="KW-1185">Reference proteome</keyword>
<dbReference type="AlphaFoldDB" id="A0AAP0HZI2"/>
<proteinExistence type="predicted"/>